<accession>A0A1J1LI32</accession>
<dbReference type="Proteomes" id="UP000184315">
    <property type="component" value="Unassembled WGS sequence"/>
</dbReference>
<dbReference type="EMBL" id="CZDF01000133">
    <property type="protein sequence ID" value="CUR31862.1"/>
    <property type="molecule type" value="Genomic_DNA"/>
</dbReference>
<keyword evidence="2" id="KW-1185">Reference proteome</keyword>
<organism evidence="1 2">
    <name type="scientific">Planktothrix tepida PCC 9214</name>
    <dbReference type="NCBI Taxonomy" id="671072"/>
    <lineage>
        <taxon>Bacteria</taxon>
        <taxon>Bacillati</taxon>
        <taxon>Cyanobacteriota</taxon>
        <taxon>Cyanophyceae</taxon>
        <taxon>Oscillatoriophycideae</taxon>
        <taxon>Oscillatoriales</taxon>
        <taxon>Microcoleaceae</taxon>
        <taxon>Planktothrix</taxon>
    </lineage>
</organism>
<evidence type="ECO:0000313" key="2">
    <source>
        <dbReference type="Proteomes" id="UP000184315"/>
    </source>
</evidence>
<gene>
    <name evidence="1" type="ORF">PL921430001</name>
</gene>
<evidence type="ECO:0000313" key="1">
    <source>
        <dbReference type="EMBL" id="CUR31862.1"/>
    </source>
</evidence>
<proteinExistence type="predicted"/>
<protein>
    <submittedName>
        <fullName evidence="1">Uncharacterized protein</fullName>
    </submittedName>
</protein>
<reference evidence="2" key="1">
    <citation type="submission" date="2015-10" db="EMBL/GenBank/DDBJ databases">
        <authorList>
            <person name="Regsiter A."/>
            <person name="william w."/>
        </authorList>
    </citation>
    <scope>NUCLEOTIDE SEQUENCE [LARGE SCALE GENOMIC DNA]</scope>
</reference>
<dbReference type="AlphaFoldDB" id="A0A1J1LI32"/>
<name>A0A1J1LI32_9CYAN</name>
<sequence length="47" mass="5408">MVFHSYGDELTDPNDHKPAIASDHCCCVQDCNIAQHRTPHRRLAQYI</sequence>